<dbReference type="PANTHER" id="PTHR43364:SF1">
    <property type="entry name" value="OXIDOREDUCTASE YDHF"/>
    <property type="match status" value="1"/>
</dbReference>
<dbReference type="PRINTS" id="PR00069">
    <property type="entry name" value="ALDKETRDTASE"/>
</dbReference>
<keyword evidence="2" id="KW-0560">Oxidoreductase</keyword>
<organism evidence="6 7">
    <name type="scientific">Undibacterium terreum</name>
    <dbReference type="NCBI Taxonomy" id="1224302"/>
    <lineage>
        <taxon>Bacteria</taxon>
        <taxon>Pseudomonadati</taxon>
        <taxon>Pseudomonadota</taxon>
        <taxon>Betaproteobacteria</taxon>
        <taxon>Burkholderiales</taxon>
        <taxon>Oxalobacteraceae</taxon>
        <taxon>Undibacterium</taxon>
    </lineage>
</organism>
<dbReference type="FunFam" id="3.20.20.100:FF:000008">
    <property type="entry name" value="Aldo/keto reductase family oxidoreductase"/>
    <property type="match status" value="1"/>
</dbReference>
<dbReference type="InterPro" id="IPR036812">
    <property type="entry name" value="NAD(P)_OxRdtase_dom_sf"/>
</dbReference>
<feature type="region of interest" description="Disordered" evidence="4">
    <location>
        <begin position="17"/>
        <end position="36"/>
    </location>
</feature>
<evidence type="ECO:0000256" key="4">
    <source>
        <dbReference type="SAM" id="MobiDB-lite"/>
    </source>
</evidence>
<evidence type="ECO:0000256" key="3">
    <source>
        <dbReference type="ARBA" id="ARBA00038157"/>
    </source>
</evidence>
<evidence type="ECO:0000256" key="1">
    <source>
        <dbReference type="ARBA" id="ARBA00022857"/>
    </source>
</evidence>
<dbReference type="Pfam" id="PF00248">
    <property type="entry name" value="Aldo_ket_red"/>
    <property type="match status" value="1"/>
</dbReference>
<evidence type="ECO:0000256" key="2">
    <source>
        <dbReference type="ARBA" id="ARBA00023002"/>
    </source>
</evidence>
<comment type="caution">
    <text evidence="6">The sequence shown here is derived from an EMBL/GenBank/DDBJ whole genome shotgun (WGS) entry which is preliminary data.</text>
</comment>
<evidence type="ECO:0000259" key="5">
    <source>
        <dbReference type="Pfam" id="PF00248"/>
    </source>
</evidence>
<evidence type="ECO:0000313" key="7">
    <source>
        <dbReference type="Proteomes" id="UP000637423"/>
    </source>
</evidence>
<gene>
    <name evidence="6" type="ORF">GCM10011396_28860</name>
</gene>
<reference evidence="6" key="2">
    <citation type="submission" date="2020-09" db="EMBL/GenBank/DDBJ databases">
        <authorList>
            <person name="Sun Q."/>
            <person name="Zhou Y."/>
        </authorList>
    </citation>
    <scope>NUCLEOTIDE SEQUENCE</scope>
    <source>
        <strain evidence="6">CGMCC 1.10998</strain>
    </source>
</reference>
<protein>
    <submittedName>
        <fullName evidence="6">Oxidoreductase</fullName>
    </submittedName>
</protein>
<dbReference type="PANTHER" id="PTHR43364">
    <property type="entry name" value="NADH-SPECIFIC METHYLGLYOXAL REDUCTASE-RELATED"/>
    <property type="match status" value="1"/>
</dbReference>
<name>A0A916UP60_9BURK</name>
<dbReference type="SUPFAM" id="SSF51430">
    <property type="entry name" value="NAD(P)-linked oxidoreductase"/>
    <property type="match status" value="1"/>
</dbReference>
<feature type="compositionally biased region" description="Polar residues" evidence="4">
    <location>
        <begin position="17"/>
        <end position="35"/>
    </location>
</feature>
<dbReference type="InterPro" id="IPR020471">
    <property type="entry name" value="AKR"/>
</dbReference>
<feature type="domain" description="NADP-dependent oxidoreductase" evidence="5">
    <location>
        <begin position="43"/>
        <end position="313"/>
    </location>
</feature>
<dbReference type="InterPro" id="IPR023210">
    <property type="entry name" value="NADP_OxRdtase_dom"/>
</dbReference>
<dbReference type="GO" id="GO:0005829">
    <property type="term" value="C:cytosol"/>
    <property type="evidence" value="ECO:0007669"/>
    <property type="project" value="TreeGrafter"/>
</dbReference>
<dbReference type="CDD" id="cd19092">
    <property type="entry name" value="AKR_BsYcsN_EcYdhF-like"/>
    <property type="match status" value="1"/>
</dbReference>
<evidence type="ECO:0000313" key="6">
    <source>
        <dbReference type="EMBL" id="GGC79803.1"/>
    </source>
</evidence>
<keyword evidence="1" id="KW-0521">NADP</keyword>
<proteinExistence type="inferred from homology"/>
<dbReference type="Gene3D" id="3.20.20.100">
    <property type="entry name" value="NADP-dependent oxidoreductase domain"/>
    <property type="match status" value="1"/>
</dbReference>
<reference evidence="6" key="1">
    <citation type="journal article" date="2014" name="Int. J. Syst. Evol. Microbiol.">
        <title>Complete genome sequence of Corynebacterium casei LMG S-19264T (=DSM 44701T), isolated from a smear-ripened cheese.</title>
        <authorList>
            <consortium name="US DOE Joint Genome Institute (JGI-PGF)"/>
            <person name="Walter F."/>
            <person name="Albersmeier A."/>
            <person name="Kalinowski J."/>
            <person name="Ruckert C."/>
        </authorList>
    </citation>
    <scope>NUCLEOTIDE SEQUENCE</scope>
    <source>
        <strain evidence="6">CGMCC 1.10998</strain>
    </source>
</reference>
<dbReference type="AlphaFoldDB" id="A0A916UP60"/>
<accession>A0A916UP60</accession>
<dbReference type="GO" id="GO:0016491">
    <property type="term" value="F:oxidoreductase activity"/>
    <property type="evidence" value="ECO:0007669"/>
    <property type="project" value="UniProtKB-KW"/>
</dbReference>
<comment type="similarity">
    <text evidence="3">Belongs to the aldo/keto reductase family. Aldo/keto reductase 2 subfamily.</text>
</comment>
<sequence>MPACSGIMRFSHDDLSESNMQTSRLPVSRASSKSPLDSPVFSRIVLGLWRLGSWNMSAQQRLAFLEQSLELGITTTDHADIYGDYQAEALFGEALALKPSVRSQIEIVSKCGIKLVSPGRPAHTVQHYDTSRAHIIASAEKSLQNLHTDYLDLLLIHRPDPLMDADEIAEAFTSLQQSGKVKHFGVSNFTTSQFDLLASRFPLVTNQIEFSVLHMAPLDDGTLDQCQRLSLSPMIWSALAGGRLFSDDTEQGLRVRAALEKIAADLGVSISTVAIAWILQHPSRPLALTGSGRIEAVREAVAATAVTLTREQWFSVWIASAGRNVA</sequence>
<keyword evidence="7" id="KW-1185">Reference proteome</keyword>
<dbReference type="InterPro" id="IPR050523">
    <property type="entry name" value="AKR_Detox_Biosynth"/>
</dbReference>
<dbReference type="EMBL" id="BMED01000002">
    <property type="protein sequence ID" value="GGC79803.1"/>
    <property type="molecule type" value="Genomic_DNA"/>
</dbReference>
<dbReference type="Proteomes" id="UP000637423">
    <property type="component" value="Unassembled WGS sequence"/>
</dbReference>